<evidence type="ECO:0000313" key="2">
    <source>
        <dbReference type="EMBL" id="VEU82065.1"/>
    </source>
</evidence>
<evidence type="ECO:0000313" key="3">
    <source>
        <dbReference type="Proteomes" id="UP000290909"/>
    </source>
</evidence>
<feature type="transmembrane region" description="Helical" evidence="1">
    <location>
        <begin position="64"/>
        <end position="89"/>
    </location>
</feature>
<dbReference type="Proteomes" id="UP000290909">
    <property type="component" value="Chromosome"/>
</dbReference>
<gene>
    <name evidence="2" type="ORF">NCTC10172_00071</name>
</gene>
<feature type="transmembrane region" description="Helical" evidence="1">
    <location>
        <begin position="95"/>
        <end position="116"/>
    </location>
</feature>
<sequence>MLRIIFLTIFVINSIVVLLNGAASFETAIRNKQFQKVFKLGMKTGEKIEEELKITTSKSKKTSLVLAVIMLFIFAVAIVTLVIFVPILIGLRSTAINGLVTYLLITTSWAIIKIIFMARNKNIKSTALMVTSIGAIFNIQLIIIFIFGWNTNLHTIVETIYLTANSYSNTLTILFPILYFNSLLLSVYLYITWFMHINKKIKSYRPKLSHILILTVISSVIGLIYLFEIGLDFSNNHSFSLILNLITVVLGSILIPSIFSLSTRRTEDRTLKTHENNRYRKRRKYLRR</sequence>
<evidence type="ECO:0000256" key="1">
    <source>
        <dbReference type="SAM" id="Phobius"/>
    </source>
</evidence>
<feature type="transmembrane region" description="Helical" evidence="1">
    <location>
        <begin position="128"/>
        <end position="149"/>
    </location>
</feature>
<dbReference type="KEGG" id="ahk:NCTC10172_00071"/>
<name>A0A449BHZ2_9MOLU</name>
<keyword evidence="1" id="KW-0812">Transmembrane</keyword>
<keyword evidence="3" id="KW-1185">Reference proteome</keyword>
<feature type="transmembrane region" description="Helical" evidence="1">
    <location>
        <begin position="173"/>
        <end position="196"/>
    </location>
</feature>
<feature type="transmembrane region" description="Helical" evidence="1">
    <location>
        <begin position="6"/>
        <end position="29"/>
    </location>
</feature>
<accession>A0A449BHZ2</accession>
<feature type="transmembrane region" description="Helical" evidence="1">
    <location>
        <begin position="239"/>
        <end position="262"/>
    </location>
</feature>
<dbReference type="RefSeq" id="WP_035368885.1">
    <property type="nucleotide sequence ID" value="NZ_LR215050.1"/>
</dbReference>
<dbReference type="EMBL" id="LR215050">
    <property type="protein sequence ID" value="VEU82065.1"/>
    <property type="molecule type" value="Genomic_DNA"/>
</dbReference>
<keyword evidence="1" id="KW-0472">Membrane</keyword>
<proteinExistence type="predicted"/>
<feature type="transmembrane region" description="Helical" evidence="1">
    <location>
        <begin position="208"/>
        <end position="227"/>
    </location>
</feature>
<dbReference type="AlphaFoldDB" id="A0A449BHZ2"/>
<keyword evidence="1" id="KW-1133">Transmembrane helix</keyword>
<dbReference type="STRING" id="1408416.GCA_000702765_00625"/>
<reference evidence="2 3" key="1">
    <citation type="submission" date="2019-01" db="EMBL/GenBank/DDBJ databases">
        <authorList>
            <consortium name="Pathogen Informatics"/>
        </authorList>
    </citation>
    <scope>NUCLEOTIDE SEQUENCE [LARGE SCALE GENOMIC DNA]</scope>
    <source>
        <strain evidence="2 3">NCTC10172</strain>
    </source>
</reference>
<organism evidence="2 3">
    <name type="scientific">Acholeplasma hippikon</name>
    <dbReference type="NCBI Taxonomy" id="264636"/>
    <lineage>
        <taxon>Bacteria</taxon>
        <taxon>Bacillati</taxon>
        <taxon>Mycoplasmatota</taxon>
        <taxon>Mollicutes</taxon>
        <taxon>Acholeplasmatales</taxon>
        <taxon>Acholeplasmataceae</taxon>
        <taxon>Acholeplasma</taxon>
    </lineage>
</organism>
<protein>
    <submittedName>
        <fullName evidence="2">Uncharacterized protein</fullName>
    </submittedName>
</protein>